<sequence length="137" mass="15137">MNGTVAIGKAGLAGKFNRNLDLNDARKCWNLIEEYAPWTRRTLEVDGNQFAVSHDDDIEELWAFDHSASPMVISFEQAMKIGPAKISINGIKRDLEALAIRLEKRLSNKTVVLRAASKLFLNVIPSTASKSLAIANL</sequence>
<organism evidence="1">
    <name type="scientific">marine metagenome</name>
    <dbReference type="NCBI Taxonomy" id="408172"/>
    <lineage>
        <taxon>unclassified sequences</taxon>
        <taxon>metagenomes</taxon>
        <taxon>ecological metagenomes</taxon>
    </lineage>
</organism>
<dbReference type="AlphaFoldDB" id="A0A381VF01"/>
<name>A0A381VF01_9ZZZZ</name>
<proteinExistence type="predicted"/>
<gene>
    <name evidence="1" type="ORF">METZ01_LOCUS91455</name>
</gene>
<accession>A0A381VF01</accession>
<evidence type="ECO:0000313" key="1">
    <source>
        <dbReference type="EMBL" id="SVA38601.1"/>
    </source>
</evidence>
<feature type="non-terminal residue" evidence="1">
    <location>
        <position position="137"/>
    </location>
</feature>
<protein>
    <submittedName>
        <fullName evidence="1">Uncharacterized protein</fullName>
    </submittedName>
</protein>
<dbReference type="EMBL" id="UINC01008582">
    <property type="protein sequence ID" value="SVA38601.1"/>
    <property type="molecule type" value="Genomic_DNA"/>
</dbReference>
<reference evidence="1" key="1">
    <citation type="submission" date="2018-05" db="EMBL/GenBank/DDBJ databases">
        <authorList>
            <person name="Lanie J.A."/>
            <person name="Ng W.-L."/>
            <person name="Kazmierczak K.M."/>
            <person name="Andrzejewski T.M."/>
            <person name="Davidsen T.M."/>
            <person name="Wayne K.J."/>
            <person name="Tettelin H."/>
            <person name="Glass J.I."/>
            <person name="Rusch D."/>
            <person name="Podicherti R."/>
            <person name="Tsui H.-C.T."/>
            <person name="Winkler M.E."/>
        </authorList>
    </citation>
    <scope>NUCLEOTIDE SEQUENCE</scope>
</reference>